<reference evidence="1 2" key="1">
    <citation type="submission" date="2017-02" db="EMBL/GenBank/DDBJ databases">
        <title>Amycolatopsis azurea DSM 43854 draft genome.</title>
        <authorList>
            <person name="Mayilraj S."/>
        </authorList>
    </citation>
    <scope>NUCLEOTIDE SEQUENCE [LARGE SCALE GENOMIC DNA]</scope>
    <source>
        <strain evidence="1 2">DSM 43854</strain>
    </source>
</reference>
<evidence type="ECO:0000313" key="1">
    <source>
        <dbReference type="EMBL" id="OOC08141.1"/>
    </source>
</evidence>
<sequence length="99" mass="10397">MGTAALEGRVAELLEGGRLTGTVTEAACCPQCCEEGVDPVGAVSAGVAEIPQRVGQSPCVVVPAELRGRGARRDEVVVLGFQLLYQVQAFQFVQHRSCP</sequence>
<proteinExistence type="predicted"/>
<name>A0ABX3JK47_9PSEU</name>
<comment type="caution">
    <text evidence="1">The sequence shown here is derived from an EMBL/GenBank/DDBJ whole genome shotgun (WGS) entry which is preliminary data.</text>
</comment>
<accession>A0ABX3JK47</accession>
<dbReference type="EMBL" id="MUXN01000002">
    <property type="protein sequence ID" value="OOC08141.1"/>
    <property type="molecule type" value="Genomic_DNA"/>
</dbReference>
<evidence type="ECO:0000313" key="2">
    <source>
        <dbReference type="Proteomes" id="UP000188551"/>
    </source>
</evidence>
<organism evidence="1 2">
    <name type="scientific">Amycolatopsis azurea DSM 43854</name>
    <dbReference type="NCBI Taxonomy" id="1238180"/>
    <lineage>
        <taxon>Bacteria</taxon>
        <taxon>Bacillati</taxon>
        <taxon>Actinomycetota</taxon>
        <taxon>Actinomycetes</taxon>
        <taxon>Pseudonocardiales</taxon>
        <taxon>Pseudonocardiaceae</taxon>
        <taxon>Amycolatopsis</taxon>
    </lineage>
</organism>
<dbReference type="Proteomes" id="UP000188551">
    <property type="component" value="Unassembled WGS sequence"/>
</dbReference>
<keyword evidence="2" id="KW-1185">Reference proteome</keyword>
<protein>
    <submittedName>
        <fullName evidence="1">Uncharacterized protein</fullName>
    </submittedName>
</protein>
<gene>
    <name evidence="1" type="ORF">B0293_04540</name>
</gene>